<name>A0A5C6B0P1_9BACT</name>
<accession>A0A5C6B0P1</accession>
<evidence type="ECO:0000313" key="1">
    <source>
        <dbReference type="EMBL" id="TWU04856.1"/>
    </source>
</evidence>
<protein>
    <submittedName>
        <fullName evidence="1">Uncharacterized protein</fullName>
    </submittedName>
</protein>
<sequence length="48" mass="5509">MFFRACDKFCRINVDLHDRSFVSPATVKESRLRKVTELLTQGNGFDGC</sequence>
<organism evidence="1 2">
    <name type="scientific">Stieleria varia</name>
    <dbReference type="NCBI Taxonomy" id="2528005"/>
    <lineage>
        <taxon>Bacteria</taxon>
        <taxon>Pseudomonadati</taxon>
        <taxon>Planctomycetota</taxon>
        <taxon>Planctomycetia</taxon>
        <taxon>Pirellulales</taxon>
        <taxon>Pirellulaceae</taxon>
        <taxon>Stieleria</taxon>
    </lineage>
</organism>
<gene>
    <name evidence="1" type="ORF">Pla52n_29010</name>
</gene>
<evidence type="ECO:0000313" key="2">
    <source>
        <dbReference type="Proteomes" id="UP000320176"/>
    </source>
</evidence>
<dbReference type="Proteomes" id="UP000320176">
    <property type="component" value="Unassembled WGS sequence"/>
</dbReference>
<dbReference type="EMBL" id="SJPN01000003">
    <property type="protein sequence ID" value="TWU04856.1"/>
    <property type="molecule type" value="Genomic_DNA"/>
</dbReference>
<comment type="caution">
    <text evidence="1">The sequence shown here is derived from an EMBL/GenBank/DDBJ whole genome shotgun (WGS) entry which is preliminary data.</text>
</comment>
<proteinExistence type="predicted"/>
<dbReference type="AlphaFoldDB" id="A0A5C6B0P1"/>
<reference evidence="1 2" key="1">
    <citation type="submission" date="2019-02" db="EMBL/GenBank/DDBJ databases">
        <title>Deep-cultivation of Planctomycetes and their phenomic and genomic characterization uncovers novel biology.</title>
        <authorList>
            <person name="Wiegand S."/>
            <person name="Jogler M."/>
            <person name="Boedeker C."/>
            <person name="Pinto D."/>
            <person name="Vollmers J."/>
            <person name="Rivas-Marin E."/>
            <person name="Kohn T."/>
            <person name="Peeters S.H."/>
            <person name="Heuer A."/>
            <person name="Rast P."/>
            <person name="Oberbeckmann S."/>
            <person name="Bunk B."/>
            <person name="Jeske O."/>
            <person name="Meyerdierks A."/>
            <person name="Storesund J.E."/>
            <person name="Kallscheuer N."/>
            <person name="Luecker S."/>
            <person name="Lage O.M."/>
            <person name="Pohl T."/>
            <person name="Merkel B.J."/>
            <person name="Hornburger P."/>
            <person name="Mueller R.-W."/>
            <person name="Bruemmer F."/>
            <person name="Labrenz M."/>
            <person name="Spormann A.M."/>
            <person name="Op Den Camp H."/>
            <person name="Overmann J."/>
            <person name="Amann R."/>
            <person name="Jetten M.S.M."/>
            <person name="Mascher T."/>
            <person name="Medema M.H."/>
            <person name="Devos D.P."/>
            <person name="Kaster A.-K."/>
            <person name="Ovreas L."/>
            <person name="Rohde M."/>
            <person name="Galperin M.Y."/>
            <person name="Jogler C."/>
        </authorList>
    </citation>
    <scope>NUCLEOTIDE SEQUENCE [LARGE SCALE GENOMIC DNA]</scope>
    <source>
        <strain evidence="1 2">Pla52n</strain>
    </source>
</reference>
<keyword evidence="2" id="KW-1185">Reference proteome</keyword>